<dbReference type="Gene3D" id="3.30.70.330">
    <property type="match status" value="1"/>
</dbReference>
<dbReference type="GO" id="GO:0005634">
    <property type="term" value="C:nucleus"/>
    <property type="evidence" value="ECO:0007669"/>
    <property type="project" value="TreeGrafter"/>
</dbReference>
<feature type="region of interest" description="Disordered" evidence="3">
    <location>
        <begin position="444"/>
        <end position="463"/>
    </location>
</feature>
<evidence type="ECO:0000313" key="6">
    <source>
        <dbReference type="Proteomes" id="UP000323506"/>
    </source>
</evidence>
<evidence type="ECO:0000256" key="2">
    <source>
        <dbReference type="PROSITE-ProRule" id="PRU00176"/>
    </source>
</evidence>
<dbReference type="Pfam" id="PF00076">
    <property type="entry name" value="RRM_1"/>
    <property type="match status" value="1"/>
</dbReference>
<evidence type="ECO:0000313" key="5">
    <source>
        <dbReference type="EMBL" id="TYH01870.1"/>
    </source>
</evidence>
<dbReference type="PANTHER" id="PTHR48025">
    <property type="entry name" value="OS02G0815200 PROTEIN"/>
    <property type="match status" value="1"/>
</dbReference>
<dbReference type="CDD" id="cd00590">
    <property type="entry name" value="RRM_SF"/>
    <property type="match status" value="1"/>
</dbReference>
<dbReference type="PROSITE" id="PS50102">
    <property type="entry name" value="RRM"/>
    <property type="match status" value="1"/>
</dbReference>
<dbReference type="Proteomes" id="UP000323506">
    <property type="component" value="Chromosome A09"/>
</dbReference>
<name>A0A5D2F9D3_GOSDA</name>
<evidence type="ECO:0000256" key="1">
    <source>
        <dbReference type="ARBA" id="ARBA00022884"/>
    </source>
</evidence>
<dbReference type="InterPro" id="IPR035979">
    <property type="entry name" value="RBD_domain_sf"/>
</dbReference>
<keyword evidence="1 2" id="KW-0694">RNA-binding</keyword>
<evidence type="ECO:0000259" key="4">
    <source>
        <dbReference type="PROSITE" id="PS50102"/>
    </source>
</evidence>
<dbReference type="InterPro" id="IPR050502">
    <property type="entry name" value="Euk_RNA-bind_prot"/>
</dbReference>
<dbReference type="EMBL" id="CM017696">
    <property type="protein sequence ID" value="TYH01870.1"/>
    <property type="molecule type" value="Genomic_DNA"/>
</dbReference>
<protein>
    <recommendedName>
        <fullName evidence="4">RRM domain-containing protein</fullName>
    </recommendedName>
</protein>
<sequence>MDESRSGYQITVFVFNIPATMHWKGLWALFSFHGNVVDAFIPKKKSKSGKRFGFVRFSNFKDALRAISRLNGFVILGNKIWVKIARFKERRHIWRKVSPHRNTRVFKGKNKVGEEGENNRKDCDVMNVTWDKNTSGYRRNAVTGLRKGERSKVVQDHIEDEHLWKLQKCLVVEVASFCETRTLEDRIVRMGLGEIKLKRIQGNYFLLEIPDVELLGILKQKDWSYLKDFFISITHWFEEFVFSERVTWIEVSGVPLHCWNYETFKRIAGIWENVVSMGGTSQKHPTLRRWKCWFQLEVEESVSESRSAIELDPENFSEDCNGIEGEEEAGGNSNVKSLDRASEDIVNMGLAIVLGPGGSAIGQGNIEEDVGFLNIFGLSGGKLLNLMVEQLSSFKSYVPDFRGRAFYQEIEDDLLNSIRSRKKKKQFNKKICSMREIQDKVLTSKEKQKRDKIRRKEKDKGVPRCDEKIVNLSLSDSDISNRRKVILRDAKQT</sequence>
<accession>A0A5D2F9D3</accession>
<dbReference type="InterPro" id="IPR000504">
    <property type="entry name" value="RRM_dom"/>
</dbReference>
<evidence type="ECO:0000256" key="3">
    <source>
        <dbReference type="SAM" id="MobiDB-lite"/>
    </source>
</evidence>
<dbReference type="SUPFAM" id="SSF54928">
    <property type="entry name" value="RNA-binding domain, RBD"/>
    <property type="match status" value="1"/>
</dbReference>
<reference evidence="5 6" key="1">
    <citation type="submission" date="2019-06" db="EMBL/GenBank/DDBJ databases">
        <title>WGS assembly of Gossypium darwinii.</title>
        <authorList>
            <person name="Chen Z.J."/>
            <person name="Sreedasyam A."/>
            <person name="Ando A."/>
            <person name="Song Q."/>
            <person name="De L."/>
            <person name="Hulse-Kemp A."/>
            <person name="Ding M."/>
            <person name="Ye W."/>
            <person name="Kirkbride R."/>
            <person name="Jenkins J."/>
            <person name="Plott C."/>
            <person name="Lovell J."/>
            <person name="Lin Y.-M."/>
            <person name="Vaughn R."/>
            <person name="Liu B."/>
            <person name="Li W."/>
            <person name="Simpson S."/>
            <person name="Scheffler B."/>
            <person name="Saski C."/>
            <person name="Grover C."/>
            <person name="Hu G."/>
            <person name="Conover J."/>
            <person name="Carlson J."/>
            <person name="Shu S."/>
            <person name="Boston L."/>
            <person name="Williams M."/>
            <person name="Peterson D."/>
            <person name="Mcgee K."/>
            <person name="Jones D."/>
            <person name="Wendel J."/>
            <person name="Stelly D."/>
            <person name="Grimwood J."/>
            <person name="Schmutz J."/>
        </authorList>
    </citation>
    <scope>NUCLEOTIDE SEQUENCE [LARGE SCALE GENOMIC DNA]</scope>
    <source>
        <strain evidence="5">1808015.09</strain>
    </source>
</reference>
<keyword evidence="6" id="KW-1185">Reference proteome</keyword>
<dbReference type="InterPro" id="IPR012677">
    <property type="entry name" value="Nucleotide-bd_a/b_plait_sf"/>
</dbReference>
<dbReference type="PANTHER" id="PTHR48025:SF1">
    <property type="entry name" value="RRM DOMAIN-CONTAINING PROTEIN"/>
    <property type="match status" value="1"/>
</dbReference>
<dbReference type="AlphaFoldDB" id="A0A5D2F9D3"/>
<proteinExistence type="predicted"/>
<dbReference type="GO" id="GO:0003729">
    <property type="term" value="F:mRNA binding"/>
    <property type="evidence" value="ECO:0007669"/>
    <property type="project" value="TreeGrafter"/>
</dbReference>
<organism evidence="5 6">
    <name type="scientific">Gossypium darwinii</name>
    <name type="common">Darwin's cotton</name>
    <name type="synonym">Gossypium barbadense var. darwinii</name>
    <dbReference type="NCBI Taxonomy" id="34276"/>
    <lineage>
        <taxon>Eukaryota</taxon>
        <taxon>Viridiplantae</taxon>
        <taxon>Streptophyta</taxon>
        <taxon>Embryophyta</taxon>
        <taxon>Tracheophyta</taxon>
        <taxon>Spermatophyta</taxon>
        <taxon>Magnoliopsida</taxon>
        <taxon>eudicotyledons</taxon>
        <taxon>Gunneridae</taxon>
        <taxon>Pentapetalae</taxon>
        <taxon>rosids</taxon>
        <taxon>malvids</taxon>
        <taxon>Malvales</taxon>
        <taxon>Malvaceae</taxon>
        <taxon>Malvoideae</taxon>
        <taxon>Gossypium</taxon>
    </lineage>
</organism>
<dbReference type="SMART" id="SM00360">
    <property type="entry name" value="RRM"/>
    <property type="match status" value="1"/>
</dbReference>
<feature type="domain" description="RRM" evidence="4">
    <location>
        <begin position="10"/>
        <end position="87"/>
    </location>
</feature>
<gene>
    <name evidence="5" type="ORF">ES288_A09G094200v1</name>
</gene>